<dbReference type="AlphaFoldDB" id="A0A212JBV9"/>
<name>A0A212JBV9_9BACT</name>
<organism evidence="1">
    <name type="scientific">uncultured Dysgonomonas sp</name>
    <dbReference type="NCBI Taxonomy" id="206096"/>
    <lineage>
        <taxon>Bacteria</taxon>
        <taxon>Pseudomonadati</taxon>
        <taxon>Bacteroidota</taxon>
        <taxon>Bacteroidia</taxon>
        <taxon>Bacteroidales</taxon>
        <taxon>Dysgonomonadaceae</taxon>
        <taxon>Dysgonomonas</taxon>
        <taxon>environmental samples</taxon>
    </lineage>
</organism>
<evidence type="ECO:0000313" key="1">
    <source>
        <dbReference type="EMBL" id="SBV96879.1"/>
    </source>
</evidence>
<sequence>MVTTCSEVAAFGKRTLIAAGVTIVDIIRKNNNRKNIISFNEEV</sequence>
<reference evidence="1" key="1">
    <citation type="submission" date="2016-04" db="EMBL/GenBank/DDBJ databases">
        <authorList>
            <person name="Evans L.H."/>
            <person name="Alamgir A."/>
            <person name="Owens N."/>
            <person name="Weber N.D."/>
            <person name="Virtaneva K."/>
            <person name="Barbian K."/>
            <person name="Babar A."/>
            <person name="Rosenke K."/>
        </authorList>
    </citation>
    <scope>NUCLEOTIDE SEQUENCE</scope>
    <source>
        <strain evidence="1">86-1</strain>
    </source>
</reference>
<dbReference type="EMBL" id="FLUM01000001">
    <property type="protein sequence ID" value="SBV96879.1"/>
    <property type="molecule type" value="Genomic_DNA"/>
</dbReference>
<protein>
    <submittedName>
        <fullName evidence="1">Uncharacterized protein</fullName>
    </submittedName>
</protein>
<proteinExistence type="predicted"/>
<accession>A0A212JBV9</accession>
<gene>
    <name evidence="1" type="ORF">KL86DYS1_11764</name>
</gene>